<dbReference type="eggNOG" id="COG2369">
    <property type="taxonomic scope" value="Bacteria"/>
</dbReference>
<name>W8F8M2_9BACT</name>
<reference evidence="2 3" key="1">
    <citation type="submission" date="2014-01" db="EMBL/GenBank/DDBJ databases">
        <title>Complete genome sequence of ionizing-radiation resistance bacterium Hymenobacter swuensis DY53.</title>
        <authorList>
            <person name="Jung J.-H."/>
            <person name="Jeong S.-W."/>
            <person name="Joe M.-H."/>
            <person name="Cho y.-j."/>
            <person name="Kim M.-K."/>
            <person name="Lim S.-Y."/>
        </authorList>
    </citation>
    <scope>NUCLEOTIDE SEQUENCE [LARGE SCALE GENOMIC DNA]</scope>
    <source>
        <strain evidence="2 3">DY53</strain>
    </source>
</reference>
<dbReference type="Proteomes" id="UP000019423">
    <property type="component" value="Chromosome"/>
</dbReference>
<dbReference type="HOGENOM" id="CLU_1223368_0_0_10"/>
<dbReference type="PATRIC" id="fig|1227739.3.peg.3517"/>
<dbReference type="EMBL" id="CP007145">
    <property type="protein sequence ID" value="AHJ98946.1"/>
    <property type="molecule type" value="Genomic_DNA"/>
</dbReference>
<organism evidence="2 3">
    <name type="scientific">Hymenobacter swuensis DY53</name>
    <dbReference type="NCBI Taxonomy" id="1227739"/>
    <lineage>
        <taxon>Bacteria</taxon>
        <taxon>Pseudomonadati</taxon>
        <taxon>Bacteroidota</taxon>
        <taxon>Cytophagia</taxon>
        <taxon>Cytophagales</taxon>
        <taxon>Hymenobacteraceae</taxon>
        <taxon>Hymenobacter</taxon>
    </lineage>
</organism>
<dbReference type="NCBIfam" id="TIGR01641">
    <property type="entry name" value="phageSPP1_gp7"/>
    <property type="match status" value="1"/>
</dbReference>
<dbReference type="KEGG" id="hsw:Hsw_3351"/>
<gene>
    <name evidence="2" type="ORF">Hsw_3351</name>
</gene>
<dbReference type="AlphaFoldDB" id="W8F8M2"/>
<accession>W8F8M2</accession>
<dbReference type="STRING" id="1227739.Hsw_3351"/>
<dbReference type="Pfam" id="PF04233">
    <property type="entry name" value="Phage_Mu_F"/>
    <property type="match status" value="1"/>
</dbReference>
<evidence type="ECO:0000313" key="3">
    <source>
        <dbReference type="Proteomes" id="UP000019423"/>
    </source>
</evidence>
<feature type="domain" description="Phage head morphogenesis" evidence="1">
    <location>
        <begin position="92"/>
        <end position="165"/>
    </location>
</feature>
<sequence>MHQAQAAGGVQLGLFTATSNRLLRAVEVGYGRSDEKLLRYMRENISFFSAAKTQHQAVELSGLLLDEQGQRKPWRAFRNDALQVHELYNVRWLKTEYEHAVASAQMAAKWEEFEESPFLLQYETVGDSRVRPEHRAWDGITLPADHPWWQTHYPPNDWLCRCTAIGAAPDARPTPASILPALPEPDAGFSGNVGQTGVIFPLAHPYFLSLTASEQNALQTLANTTS</sequence>
<dbReference type="OrthoDB" id="9813502at2"/>
<dbReference type="RefSeq" id="WP_052346578.1">
    <property type="nucleotide sequence ID" value="NZ_CP007145.1"/>
</dbReference>
<keyword evidence="3" id="KW-1185">Reference proteome</keyword>
<evidence type="ECO:0000313" key="2">
    <source>
        <dbReference type="EMBL" id="AHJ98946.1"/>
    </source>
</evidence>
<protein>
    <recommendedName>
        <fullName evidence="1">Phage head morphogenesis domain-containing protein</fullName>
    </recommendedName>
</protein>
<proteinExistence type="predicted"/>
<dbReference type="InterPro" id="IPR006528">
    <property type="entry name" value="Phage_head_morphogenesis_dom"/>
</dbReference>
<evidence type="ECO:0000259" key="1">
    <source>
        <dbReference type="Pfam" id="PF04233"/>
    </source>
</evidence>